<evidence type="ECO:0000313" key="1">
    <source>
        <dbReference type="EMBL" id="QIS00976.1"/>
    </source>
</evidence>
<protein>
    <submittedName>
        <fullName evidence="1">Uncharacterized protein</fullName>
    </submittedName>
</protein>
<evidence type="ECO:0000313" key="2">
    <source>
        <dbReference type="Proteomes" id="UP000501705"/>
    </source>
</evidence>
<dbReference type="Proteomes" id="UP000501705">
    <property type="component" value="Chromosome"/>
</dbReference>
<dbReference type="AlphaFoldDB" id="A0A6G9XJ85"/>
<name>A0A6G9XJ85_NOCBR</name>
<organism evidence="1 2">
    <name type="scientific">Nocardia brasiliensis</name>
    <dbReference type="NCBI Taxonomy" id="37326"/>
    <lineage>
        <taxon>Bacteria</taxon>
        <taxon>Bacillati</taxon>
        <taxon>Actinomycetota</taxon>
        <taxon>Actinomycetes</taxon>
        <taxon>Mycobacteriales</taxon>
        <taxon>Nocardiaceae</taxon>
        <taxon>Nocardia</taxon>
    </lineage>
</organism>
<accession>A0A6G9XJ85</accession>
<dbReference type="RefSeq" id="WP_167460133.1">
    <property type="nucleotide sequence ID" value="NZ_CP046171.1"/>
</dbReference>
<dbReference type="EMBL" id="CP046171">
    <property type="protein sequence ID" value="QIS00976.1"/>
    <property type="molecule type" value="Genomic_DNA"/>
</dbReference>
<reference evidence="1 2" key="1">
    <citation type="journal article" date="2019" name="ACS Chem. Biol.">
        <title>Identification and Mobilization of a Cryptic Antibiotic Biosynthesis Gene Locus from a Human-Pathogenic Nocardia Isolate.</title>
        <authorList>
            <person name="Herisse M."/>
            <person name="Ishida K."/>
            <person name="Porter J.L."/>
            <person name="Howden B."/>
            <person name="Hertweck C."/>
            <person name="Stinear T.P."/>
            <person name="Pidot S.J."/>
        </authorList>
    </citation>
    <scope>NUCLEOTIDE SEQUENCE [LARGE SCALE GENOMIC DNA]</scope>
    <source>
        <strain evidence="1 2">AUSMDU00024985</strain>
    </source>
</reference>
<proteinExistence type="predicted"/>
<gene>
    <name evidence="1" type="ORF">F5X71_00310</name>
</gene>
<sequence length="282" mass="30934">MTELREVPSLLAELAITRAGLGRLGPQVAAGRSAETPLPIRATNRGVTMQGDRAVSRLEVAILGWTRVLAEDLRVTPYVGGPALIELARQRRGDHSGRDPGALPTTSPSQLEQAAMWLSGHRHEIRAHEAAHELLVEVSGALASIRYLVDRPVERRYLGPCPALLGDGSECRWELRAQLGASWVRCDRCRAQHDIAEILDTVRAAAEDLLYSLADLVRVTESIGAAVPKTTLYRWVRDRRLRSRAWQSGDRITDHPIDASSVQVYRLGDVLALARRGGKTAA</sequence>